<dbReference type="Gene3D" id="3.10.310.10">
    <property type="entry name" value="Diaminopimelate Epimerase, Chain A, domain 1"/>
    <property type="match status" value="2"/>
</dbReference>
<dbReference type="GO" id="GO:0009089">
    <property type="term" value="P:lysine biosynthetic process via diaminopimelate"/>
    <property type="evidence" value="ECO:0007669"/>
    <property type="project" value="UniProtKB-UniRule"/>
</dbReference>
<dbReference type="InterPro" id="IPR018510">
    <property type="entry name" value="DAP_epimerase_AS"/>
</dbReference>
<dbReference type="FunFam" id="3.10.310.10:FF:000001">
    <property type="entry name" value="Diaminopimelate epimerase"/>
    <property type="match status" value="1"/>
</dbReference>
<evidence type="ECO:0000256" key="8">
    <source>
        <dbReference type="ARBA" id="ARBA00051712"/>
    </source>
</evidence>
<evidence type="ECO:0000256" key="2">
    <source>
        <dbReference type="ARBA" id="ARBA00010219"/>
    </source>
</evidence>
<proteinExistence type="inferred from homology"/>
<keyword evidence="7 9" id="KW-0413">Isomerase</keyword>
<feature type="binding site" evidence="9">
    <location>
        <position position="38"/>
    </location>
    <ligand>
        <name>substrate</name>
    </ligand>
</feature>
<gene>
    <name evidence="9 11" type="primary">dapF</name>
    <name evidence="11" type="ORF">CKSOR_00649</name>
</gene>
<feature type="binding site" evidence="9">
    <location>
        <position position="195"/>
    </location>
    <ligand>
        <name>substrate</name>
    </ligand>
</feature>
<comment type="subcellular location">
    <subcellularLocation>
        <location evidence="9">Cytoplasm</location>
    </subcellularLocation>
</comment>
<keyword evidence="6 9" id="KW-0457">Lysine biosynthesis</keyword>
<feature type="active site" evidence="10">
    <location>
        <position position="100"/>
    </location>
</feature>
<dbReference type="AlphaFoldDB" id="A0A3Q8EUN8"/>
<evidence type="ECO:0000313" key="12">
    <source>
        <dbReference type="Proteomes" id="UP000266796"/>
    </source>
</evidence>
<feature type="active site" description="Proton acceptor" evidence="9">
    <location>
        <position position="255"/>
    </location>
</feature>
<feature type="binding site" evidence="9">
    <location>
        <position position="228"/>
    </location>
    <ligand>
        <name>substrate</name>
    </ligand>
</feature>
<dbReference type="Proteomes" id="UP000266796">
    <property type="component" value="Chromosome"/>
</dbReference>
<feature type="site" description="Could be important to modulate the pK values of the two catalytic cysteine residues" evidence="9">
    <location>
        <position position="197"/>
    </location>
</feature>
<dbReference type="GO" id="GO:0008837">
    <property type="term" value="F:diaminopimelate epimerase activity"/>
    <property type="evidence" value="ECO:0007669"/>
    <property type="project" value="UniProtKB-UniRule"/>
</dbReference>
<dbReference type="PROSITE" id="PS01326">
    <property type="entry name" value="DAP_EPIMERASE"/>
    <property type="match status" value="1"/>
</dbReference>
<sequence length="314" mass="35809">MCHSTIIFVLDFKKKYKNDYSKRFNMKLNFTKMQGIGNDFIVINNIDKNLKFNKEIIQFLSNRKFGIGADQVLLVEKSSNLQADFKYRIFNSDGSEVENCGNGARCFIKFIHQKKLSNKNPIYAEIRNGLIKIESLENNMVKVDMGKIAFDPHLLPFHYHKLLSEKQADERLWTIDLLNNDKIEHIKISIAQISNPHAVTIVDNIQNIDVNFIGRMIESHERFPNHVNVGFMEILNKHNIKLRVYERGVGETLACGTGACAAALSGIRRGLLLSPVTVHTHGGQLIIHWDGLKLEMEGPAETVFEGKIEVNFNN</sequence>
<comment type="catalytic activity">
    <reaction evidence="8 9">
        <text>(2S,6S)-2,6-diaminopimelate = meso-2,6-diaminopimelate</text>
        <dbReference type="Rhea" id="RHEA:15393"/>
        <dbReference type="ChEBI" id="CHEBI:57609"/>
        <dbReference type="ChEBI" id="CHEBI:57791"/>
        <dbReference type="EC" id="5.1.1.7"/>
    </reaction>
</comment>
<comment type="function">
    <text evidence="9">Catalyzes the stereoinversion of LL-2,6-diaminopimelate (L,L-DAP) to meso-diaminopimelate (meso-DAP), a precursor of L-lysine and an essential component of the bacterial peptidoglycan.</text>
</comment>
<keyword evidence="4 9" id="KW-0963">Cytoplasm</keyword>
<comment type="similarity">
    <text evidence="2 9">Belongs to the diaminopimelate epimerase family.</text>
</comment>
<comment type="pathway">
    <text evidence="1 9">Amino-acid biosynthesis; L-lysine biosynthesis via DAP pathway; DL-2,6-diaminopimelate from LL-2,6-diaminopimelate: step 1/1.</text>
</comment>
<evidence type="ECO:0000256" key="5">
    <source>
        <dbReference type="ARBA" id="ARBA00022605"/>
    </source>
</evidence>
<evidence type="ECO:0000256" key="6">
    <source>
        <dbReference type="ARBA" id="ARBA00023154"/>
    </source>
</evidence>
<feature type="active site" description="Proton donor" evidence="9">
    <location>
        <position position="100"/>
    </location>
</feature>
<reference evidence="11 12" key="1">
    <citation type="journal article" date="2018" name="Parasitology">
        <title>The reduced genome of Candidatus Kinetoplastibacterium sorsogonicusi, the endosymbiont of Kentomonas sorsogonicus (Trypanosomatidae): loss of the haem-synthesis pathway.</title>
        <authorList>
            <person name="Silva F.M."/>
            <person name="Kostygov A.Y."/>
            <person name="Spodareva V.V."/>
            <person name="Butenko A."/>
            <person name="Tossou R."/>
            <person name="Lukes J."/>
            <person name="Yurchenko V."/>
            <person name="Alves J.M.P."/>
        </authorList>
    </citation>
    <scope>NUCLEOTIDE SEQUENCE [LARGE SCALE GENOMIC DNA]</scope>
    <source>
        <strain evidence="11 12">MF-08</strain>
    </source>
</reference>
<dbReference type="NCBIfam" id="TIGR00652">
    <property type="entry name" value="DapF"/>
    <property type="match status" value="1"/>
</dbReference>
<dbReference type="PANTHER" id="PTHR31689:SF0">
    <property type="entry name" value="DIAMINOPIMELATE EPIMERASE"/>
    <property type="match status" value="1"/>
</dbReference>
<dbReference type="PANTHER" id="PTHR31689">
    <property type="entry name" value="DIAMINOPIMELATE EPIMERASE, CHLOROPLASTIC"/>
    <property type="match status" value="1"/>
</dbReference>
<name>A0A3Q8EUN8_9PROT</name>
<evidence type="ECO:0000256" key="10">
    <source>
        <dbReference type="PROSITE-ProRule" id="PRU10125"/>
    </source>
</evidence>
<evidence type="ECO:0000256" key="7">
    <source>
        <dbReference type="ARBA" id="ARBA00023235"/>
    </source>
</evidence>
<feature type="binding site" evidence="9">
    <location>
        <begin position="256"/>
        <end position="257"/>
    </location>
    <ligand>
        <name>substrate</name>
    </ligand>
</feature>
<evidence type="ECO:0000256" key="1">
    <source>
        <dbReference type="ARBA" id="ARBA00005196"/>
    </source>
</evidence>
<evidence type="ECO:0000313" key="11">
    <source>
        <dbReference type="EMBL" id="AWD32750.1"/>
    </source>
</evidence>
<comment type="subunit">
    <text evidence="9">Homodimer.</text>
</comment>
<feature type="site" description="Could be important to modulate the pK values of the two catalytic cysteine residues" evidence="9">
    <location>
        <position position="246"/>
    </location>
</feature>
<feature type="binding site" evidence="9">
    <location>
        <position position="71"/>
    </location>
    <ligand>
        <name>substrate</name>
    </ligand>
</feature>
<dbReference type="InterPro" id="IPR001653">
    <property type="entry name" value="DAP_epimerase_DapF"/>
</dbReference>
<dbReference type="EC" id="5.1.1.7" evidence="3 9"/>
<feature type="binding site" evidence="9">
    <location>
        <begin position="246"/>
        <end position="247"/>
    </location>
    <ligand>
        <name>substrate</name>
    </ligand>
</feature>
<organism evidence="11 12">
    <name type="scientific">Candidatus Kinetoplastidibacterium kentomonadis</name>
    <dbReference type="NCBI Taxonomy" id="1576550"/>
    <lineage>
        <taxon>Bacteria</taxon>
        <taxon>Pseudomonadati</taxon>
        <taxon>Pseudomonadota</taxon>
        <taxon>Betaproteobacteria</taxon>
        <taxon>Candidatus Kinetoplastidibacterium</taxon>
    </lineage>
</organism>
<evidence type="ECO:0000256" key="4">
    <source>
        <dbReference type="ARBA" id="ARBA00022490"/>
    </source>
</evidence>
<keyword evidence="5 9" id="KW-0028">Amino-acid biosynthesis</keyword>
<dbReference type="Pfam" id="PF01678">
    <property type="entry name" value="DAP_epimerase"/>
    <property type="match status" value="2"/>
</dbReference>
<dbReference type="EMBL" id="CP025628">
    <property type="protein sequence ID" value="AWD32750.1"/>
    <property type="molecule type" value="Genomic_DNA"/>
</dbReference>
<dbReference type="HAMAP" id="MF_00197">
    <property type="entry name" value="DAP_epimerase"/>
    <property type="match status" value="1"/>
</dbReference>
<feature type="binding site" evidence="9">
    <location>
        <position position="91"/>
    </location>
    <ligand>
        <name>substrate</name>
    </ligand>
</feature>
<protein>
    <recommendedName>
        <fullName evidence="3 9">Diaminopimelate epimerase</fullName>
        <shortName evidence="9">DAP epimerase</shortName>
        <ecNumber evidence="3 9">5.1.1.7</ecNumber>
    </recommendedName>
    <alternativeName>
        <fullName evidence="9">PLP-independent amino acid racemase</fullName>
    </alternativeName>
</protein>
<dbReference type="SUPFAM" id="SSF54506">
    <property type="entry name" value="Diaminopimelate epimerase-like"/>
    <property type="match status" value="2"/>
</dbReference>
<keyword evidence="12" id="KW-1185">Reference proteome</keyword>
<dbReference type="KEGG" id="kso:CKSOR_00649"/>
<feature type="binding site" evidence="9">
    <location>
        <begin position="101"/>
        <end position="102"/>
    </location>
    <ligand>
        <name>substrate</name>
    </ligand>
</feature>
<evidence type="ECO:0000256" key="9">
    <source>
        <dbReference type="HAMAP-Rule" id="MF_00197"/>
    </source>
</evidence>
<dbReference type="GO" id="GO:0005829">
    <property type="term" value="C:cytosol"/>
    <property type="evidence" value="ECO:0007669"/>
    <property type="project" value="TreeGrafter"/>
</dbReference>
<dbReference type="UniPathway" id="UPA00034">
    <property type="reaction ID" value="UER00025"/>
</dbReference>
<accession>A0A3Q8EUN8</accession>
<evidence type="ECO:0000256" key="3">
    <source>
        <dbReference type="ARBA" id="ARBA00013080"/>
    </source>
</evidence>